<dbReference type="SUPFAM" id="SSF55073">
    <property type="entry name" value="Nucleotide cyclase"/>
    <property type="match status" value="1"/>
</dbReference>
<dbReference type="Pfam" id="PF00990">
    <property type="entry name" value="GGDEF"/>
    <property type="match status" value="1"/>
</dbReference>
<dbReference type="Gene3D" id="3.40.50.2300">
    <property type="match status" value="1"/>
</dbReference>
<protein>
    <submittedName>
        <fullName evidence="5">Diguanylate cyclase</fullName>
    </submittedName>
</protein>
<dbReference type="EMBL" id="CP060636">
    <property type="protein sequence ID" value="QNM12342.1"/>
    <property type="molecule type" value="Genomic_DNA"/>
</dbReference>
<dbReference type="Gene3D" id="3.30.70.270">
    <property type="match status" value="1"/>
</dbReference>
<dbReference type="PANTHER" id="PTHR45138">
    <property type="entry name" value="REGULATORY COMPONENTS OF SENSORY TRANSDUCTION SYSTEM"/>
    <property type="match status" value="1"/>
</dbReference>
<dbReference type="PROSITE" id="PS50110">
    <property type="entry name" value="RESPONSE_REGULATORY"/>
    <property type="match status" value="1"/>
</dbReference>
<name>A0A7G9GNG0_9FIRM</name>
<dbReference type="SUPFAM" id="SSF52172">
    <property type="entry name" value="CheY-like"/>
    <property type="match status" value="1"/>
</dbReference>
<evidence type="ECO:0000313" key="6">
    <source>
        <dbReference type="Proteomes" id="UP000515856"/>
    </source>
</evidence>
<evidence type="ECO:0000313" key="5">
    <source>
        <dbReference type="EMBL" id="QNM12342.1"/>
    </source>
</evidence>
<dbReference type="RefSeq" id="WP_117453064.1">
    <property type="nucleotide sequence ID" value="NZ_CP060636.1"/>
</dbReference>
<gene>
    <name evidence="5" type="ORF">H9Q80_19250</name>
</gene>
<dbReference type="InterPro" id="IPR001789">
    <property type="entry name" value="Sig_transdc_resp-reg_receiver"/>
</dbReference>
<keyword evidence="2" id="KW-0175">Coiled coil</keyword>
<dbReference type="SMART" id="SM00267">
    <property type="entry name" value="GGDEF"/>
    <property type="match status" value="1"/>
</dbReference>
<dbReference type="NCBIfam" id="TIGR00254">
    <property type="entry name" value="GGDEF"/>
    <property type="match status" value="1"/>
</dbReference>
<reference evidence="5 6" key="1">
    <citation type="submission" date="2020-08" db="EMBL/GenBank/DDBJ databases">
        <authorList>
            <person name="Liu C."/>
            <person name="Sun Q."/>
        </authorList>
    </citation>
    <scope>NUCLEOTIDE SEQUENCE [LARGE SCALE GENOMIC DNA]</scope>
    <source>
        <strain evidence="5 6">NSJ-61</strain>
    </source>
</reference>
<dbReference type="GO" id="GO:1902201">
    <property type="term" value="P:negative regulation of bacterial-type flagellum-dependent cell motility"/>
    <property type="evidence" value="ECO:0007669"/>
    <property type="project" value="TreeGrafter"/>
</dbReference>
<dbReference type="Proteomes" id="UP000515856">
    <property type="component" value="Chromosome"/>
</dbReference>
<feature type="coiled-coil region" evidence="2">
    <location>
        <begin position="119"/>
        <end position="146"/>
    </location>
</feature>
<dbReference type="PROSITE" id="PS50887">
    <property type="entry name" value="GGDEF"/>
    <property type="match status" value="1"/>
</dbReference>
<keyword evidence="6" id="KW-1185">Reference proteome</keyword>
<feature type="domain" description="Response regulatory" evidence="3">
    <location>
        <begin position="5"/>
        <end position="120"/>
    </location>
</feature>
<evidence type="ECO:0000256" key="1">
    <source>
        <dbReference type="PROSITE-ProRule" id="PRU00169"/>
    </source>
</evidence>
<dbReference type="InterPro" id="IPR000160">
    <property type="entry name" value="GGDEF_dom"/>
</dbReference>
<dbReference type="PANTHER" id="PTHR45138:SF9">
    <property type="entry name" value="DIGUANYLATE CYCLASE DGCM-RELATED"/>
    <property type="match status" value="1"/>
</dbReference>
<dbReference type="InterPro" id="IPR043128">
    <property type="entry name" value="Rev_trsase/Diguanyl_cyclase"/>
</dbReference>
<dbReference type="CDD" id="cd01949">
    <property type="entry name" value="GGDEF"/>
    <property type="match status" value="1"/>
</dbReference>
<dbReference type="GO" id="GO:0005886">
    <property type="term" value="C:plasma membrane"/>
    <property type="evidence" value="ECO:0007669"/>
    <property type="project" value="TreeGrafter"/>
</dbReference>
<evidence type="ECO:0000259" key="4">
    <source>
        <dbReference type="PROSITE" id="PS50887"/>
    </source>
</evidence>
<keyword evidence="1" id="KW-0597">Phosphoprotein</keyword>
<evidence type="ECO:0000256" key="2">
    <source>
        <dbReference type="SAM" id="Coils"/>
    </source>
</evidence>
<accession>A0A7G9GNG0</accession>
<dbReference type="GO" id="GO:0052621">
    <property type="term" value="F:diguanylate cyclase activity"/>
    <property type="evidence" value="ECO:0007669"/>
    <property type="project" value="TreeGrafter"/>
</dbReference>
<dbReference type="KEGG" id="ehn:H9Q80_19250"/>
<dbReference type="CDD" id="cd17574">
    <property type="entry name" value="REC_OmpR"/>
    <property type="match status" value="1"/>
</dbReference>
<dbReference type="InterPro" id="IPR050469">
    <property type="entry name" value="Diguanylate_Cyclase"/>
</dbReference>
<sequence length="308" mass="35371">MKKPKLLIVDDSAYICAQIKKIFENENISLEVANNGIEALEKVCSFQPDLILLDVVLPDIEGYDLYQKIKEIDKNYAAIIFLTSRAQESDVVKGFSLGACDYINKPFHNEILKSRIKVHLKEKQQNDDLRKLNEEMEANMRKLNSMAFRDSLTGLFNRRYVSERLKSELLSSRCQIGMMMCDVDDFKHINDYYGHEIGDIVLIGIANILESAADDMSVIRWGGEEFLIFLFGKSKEEIYQISEHIRKSIEAFPFSSEGIRFKCTISIGLALYEPSLHFDDNLKHADEALYTGKRSGKNCSIWYDGIYK</sequence>
<organism evidence="5 6">
    <name type="scientific">[Eubacterium] hominis</name>
    <dbReference type="NCBI Taxonomy" id="2764325"/>
    <lineage>
        <taxon>Bacteria</taxon>
        <taxon>Bacillati</taxon>
        <taxon>Bacillota</taxon>
        <taxon>Erysipelotrichia</taxon>
        <taxon>Erysipelotrichales</taxon>
        <taxon>Erysipelotrichaceae</taxon>
        <taxon>Amedibacillus</taxon>
    </lineage>
</organism>
<dbReference type="AlphaFoldDB" id="A0A7G9GNG0"/>
<dbReference type="GO" id="GO:0000160">
    <property type="term" value="P:phosphorelay signal transduction system"/>
    <property type="evidence" value="ECO:0007669"/>
    <property type="project" value="InterPro"/>
</dbReference>
<dbReference type="SMART" id="SM00448">
    <property type="entry name" value="REC"/>
    <property type="match status" value="1"/>
</dbReference>
<dbReference type="FunFam" id="3.30.70.270:FF:000001">
    <property type="entry name" value="Diguanylate cyclase domain protein"/>
    <property type="match status" value="1"/>
</dbReference>
<dbReference type="InterPro" id="IPR029787">
    <property type="entry name" value="Nucleotide_cyclase"/>
</dbReference>
<dbReference type="Pfam" id="PF00072">
    <property type="entry name" value="Response_reg"/>
    <property type="match status" value="1"/>
</dbReference>
<feature type="modified residue" description="4-aspartylphosphate" evidence="1">
    <location>
        <position position="54"/>
    </location>
</feature>
<dbReference type="GO" id="GO:0043709">
    <property type="term" value="P:cell adhesion involved in single-species biofilm formation"/>
    <property type="evidence" value="ECO:0007669"/>
    <property type="project" value="TreeGrafter"/>
</dbReference>
<dbReference type="InterPro" id="IPR011006">
    <property type="entry name" value="CheY-like_superfamily"/>
</dbReference>
<evidence type="ECO:0000259" key="3">
    <source>
        <dbReference type="PROSITE" id="PS50110"/>
    </source>
</evidence>
<feature type="domain" description="GGDEF" evidence="4">
    <location>
        <begin position="174"/>
        <end position="305"/>
    </location>
</feature>
<proteinExistence type="predicted"/>